<dbReference type="GO" id="GO:0006412">
    <property type="term" value="P:translation"/>
    <property type="evidence" value="ECO:0007669"/>
    <property type="project" value="UniProtKB-UniRule"/>
</dbReference>
<evidence type="ECO:0000256" key="10">
    <source>
        <dbReference type="RuleBase" id="RU004008"/>
    </source>
</evidence>
<gene>
    <name evidence="7" type="primary">rplV</name>
    <name evidence="12" type="ORF">A2751_03940</name>
</gene>
<name>A0A1F5NL47_9BACT</name>
<comment type="caution">
    <text evidence="12">The sequence shown here is derived from an EMBL/GenBank/DDBJ whole genome shotgun (WGS) entry which is preliminary data.</text>
</comment>
<evidence type="ECO:0000256" key="9">
    <source>
        <dbReference type="RuleBase" id="RU004006"/>
    </source>
</evidence>
<comment type="subunit">
    <text evidence="7 9">Part of the 50S ribosomal subunit.</text>
</comment>
<feature type="compositionally biased region" description="Basic and acidic residues" evidence="11">
    <location>
        <begin position="157"/>
        <end position="186"/>
    </location>
</feature>
<dbReference type="GO" id="GO:0019843">
    <property type="term" value="F:rRNA binding"/>
    <property type="evidence" value="ECO:0007669"/>
    <property type="project" value="UniProtKB-UniRule"/>
</dbReference>
<protein>
    <recommendedName>
        <fullName evidence="6 7">Large ribosomal subunit protein uL22</fullName>
    </recommendedName>
</protein>
<feature type="region of interest" description="Disordered" evidence="11">
    <location>
        <begin position="126"/>
        <end position="186"/>
    </location>
</feature>
<evidence type="ECO:0000256" key="6">
    <source>
        <dbReference type="ARBA" id="ARBA00035207"/>
    </source>
</evidence>
<dbReference type="PANTHER" id="PTHR13501:SF8">
    <property type="entry name" value="LARGE RIBOSOMAL SUBUNIT PROTEIN UL22M"/>
    <property type="match status" value="1"/>
</dbReference>
<dbReference type="EMBL" id="MFEK01000014">
    <property type="protein sequence ID" value="OGE78273.1"/>
    <property type="molecule type" value="Genomic_DNA"/>
</dbReference>
<dbReference type="GO" id="GO:0003735">
    <property type="term" value="F:structural constituent of ribosome"/>
    <property type="evidence" value="ECO:0007669"/>
    <property type="project" value="InterPro"/>
</dbReference>
<evidence type="ECO:0000313" key="13">
    <source>
        <dbReference type="Proteomes" id="UP000176864"/>
    </source>
</evidence>
<dbReference type="PANTHER" id="PTHR13501">
    <property type="entry name" value="CHLOROPLAST 50S RIBOSOMAL PROTEIN L22-RELATED"/>
    <property type="match status" value="1"/>
</dbReference>
<dbReference type="InterPro" id="IPR018260">
    <property type="entry name" value="Ribosomal_uL22_CS"/>
</dbReference>
<comment type="function">
    <text evidence="7">The globular domain of the protein is located near the polypeptide exit tunnel on the outside of the subunit, while an extended beta-hairpin is found that lines the wall of the exit tunnel in the center of the 70S ribosome.</text>
</comment>
<dbReference type="Gene3D" id="3.90.470.10">
    <property type="entry name" value="Ribosomal protein L22/L17"/>
    <property type="match status" value="1"/>
</dbReference>
<evidence type="ECO:0000256" key="11">
    <source>
        <dbReference type="SAM" id="MobiDB-lite"/>
    </source>
</evidence>
<accession>A0A1F5NL47</accession>
<sequence>MAEEVKKTTEVKAFARGIHMSARKVRLVANLLRNMPVDEALNNLTFMTKKAALPIRKLVDSGVANAKHNFQVEMERLFVKSLTVDSGQVMKRFRPRAQGRAFPVRRRTSHINLVLGVLEKARAPKRKVVEAPKSDKPKPVKTPAAEEPKSRFGIFRPKTEGHTEQKPAKLDPEGKHYTSFDRRAGE</sequence>
<dbReference type="AlphaFoldDB" id="A0A1F5NL47"/>
<dbReference type="CDD" id="cd00336">
    <property type="entry name" value="Ribosomal_L22"/>
    <property type="match status" value="1"/>
</dbReference>
<dbReference type="InterPro" id="IPR001063">
    <property type="entry name" value="Ribosomal_uL22"/>
</dbReference>
<dbReference type="Proteomes" id="UP000176864">
    <property type="component" value="Unassembled WGS sequence"/>
</dbReference>
<feature type="compositionally biased region" description="Basic and acidic residues" evidence="11">
    <location>
        <begin position="126"/>
        <end position="150"/>
    </location>
</feature>
<evidence type="ECO:0000256" key="2">
    <source>
        <dbReference type="ARBA" id="ARBA00022730"/>
    </source>
</evidence>
<keyword evidence="2 7" id="KW-0699">rRNA-binding</keyword>
<evidence type="ECO:0000256" key="3">
    <source>
        <dbReference type="ARBA" id="ARBA00022884"/>
    </source>
</evidence>
<organism evidence="12 13">
    <name type="scientific">Candidatus Doudnabacteria bacterium RIFCSPHIGHO2_01_FULL_46_14</name>
    <dbReference type="NCBI Taxonomy" id="1817824"/>
    <lineage>
        <taxon>Bacteria</taxon>
        <taxon>Candidatus Doudnaibacteriota</taxon>
    </lineage>
</organism>
<keyword evidence="3 7" id="KW-0694">RNA-binding</keyword>
<dbReference type="PROSITE" id="PS00464">
    <property type="entry name" value="RIBOSOMAL_L22"/>
    <property type="match status" value="1"/>
</dbReference>
<dbReference type="HAMAP" id="MF_01331_B">
    <property type="entry name" value="Ribosomal_uL22_B"/>
    <property type="match status" value="1"/>
</dbReference>
<dbReference type="STRING" id="1817824.A2751_03940"/>
<evidence type="ECO:0000256" key="4">
    <source>
        <dbReference type="ARBA" id="ARBA00022980"/>
    </source>
</evidence>
<evidence type="ECO:0000256" key="8">
    <source>
        <dbReference type="RuleBase" id="RU004005"/>
    </source>
</evidence>
<evidence type="ECO:0000256" key="1">
    <source>
        <dbReference type="ARBA" id="ARBA00009451"/>
    </source>
</evidence>
<evidence type="ECO:0000256" key="5">
    <source>
        <dbReference type="ARBA" id="ARBA00023274"/>
    </source>
</evidence>
<dbReference type="GO" id="GO:0022625">
    <property type="term" value="C:cytosolic large ribosomal subunit"/>
    <property type="evidence" value="ECO:0007669"/>
    <property type="project" value="TreeGrafter"/>
</dbReference>
<comment type="similarity">
    <text evidence="1 7 8">Belongs to the universal ribosomal protein uL22 family.</text>
</comment>
<keyword evidence="4 7" id="KW-0689">Ribosomal protein</keyword>
<dbReference type="NCBIfam" id="TIGR01044">
    <property type="entry name" value="rplV_bact"/>
    <property type="match status" value="1"/>
</dbReference>
<dbReference type="Pfam" id="PF00237">
    <property type="entry name" value="Ribosomal_L22"/>
    <property type="match status" value="1"/>
</dbReference>
<comment type="function">
    <text evidence="7 10">This protein binds specifically to 23S rRNA; its binding is stimulated by other ribosomal proteins, e.g., L4, L17, and L20. It is important during the early stages of 50S assembly. It makes multiple contacts with different domains of the 23S rRNA in the assembled 50S subunit and ribosome.</text>
</comment>
<evidence type="ECO:0000256" key="7">
    <source>
        <dbReference type="HAMAP-Rule" id="MF_01331"/>
    </source>
</evidence>
<keyword evidence="5 7" id="KW-0687">Ribonucleoprotein</keyword>
<dbReference type="InterPro" id="IPR036394">
    <property type="entry name" value="Ribosomal_uL22_sf"/>
</dbReference>
<dbReference type="InterPro" id="IPR047867">
    <property type="entry name" value="Ribosomal_uL22_bac/org-type"/>
</dbReference>
<dbReference type="SUPFAM" id="SSF54843">
    <property type="entry name" value="Ribosomal protein L22"/>
    <property type="match status" value="1"/>
</dbReference>
<reference evidence="12 13" key="1">
    <citation type="journal article" date="2016" name="Nat. Commun.">
        <title>Thousands of microbial genomes shed light on interconnected biogeochemical processes in an aquifer system.</title>
        <authorList>
            <person name="Anantharaman K."/>
            <person name="Brown C.T."/>
            <person name="Hug L.A."/>
            <person name="Sharon I."/>
            <person name="Castelle C.J."/>
            <person name="Probst A.J."/>
            <person name="Thomas B.C."/>
            <person name="Singh A."/>
            <person name="Wilkins M.J."/>
            <person name="Karaoz U."/>
            <person name="Brodie E.L."/>
            <person name="Williams K.H."/>
            <person name="Hubbard S.S."/>
            <person name="Banfield J.F."/>
        </authorList>
    </citation>
    <scope>NUCLEOTIDE SEQUENCE [LARGE SCALE GENOMIC DNA]</scope>
</reference>
<dbReference type="InterPro" id="IPR005727">
    <property type="entry name" value="Ribosomal_uL22_bac/chlpt-type"/>
</dbReference>
<proteinExistence type="inferred from homology"/>
<evidence type="ECO:0000313" key="12">
    <source>
        <dbReference type="EMBL" id="OGE78273.1"/>
    </source>
</evidence>